<dbReference type="InterPro" id="IPR036250">
    <property type="entry name" value="AcylCo_DH-like_C"/>
</dbReference>
<evidence type="ECO:0000256" key="6">
    <source>
        <dbReference type="RuleBase" id="RU362125"/>
    </source>
</evidence>
<dbReference type="GO" id="GO:0003995">
    <property type="term" value="F:acyl-CoA dehydrogenase activity"/>
    <property type="evidence" value="ECO:0007669"/>
    <property type="project" value="InterPro"/>
</dbReference>
<dbReference type="InterPro" id="IPR046373">
    <property type="entry name" value="Acyl-CoA_Oxase/DH_mid-dom_sf"/>
</dbReference>
<feature type="domain" description="Acyl-CoA dehydrogenase/oxidase N-terminal" evidence="9">
    <location>
        <begin position="4"/>
        <end position="118"/>
    </location>
</feature>
<dbReference type="EMBL" id="CP154858">
    <property type="protein sequence ID" value="XDT73778.1"/>
    <property type="molecule type" value="Genomic_DNA"/>
</dbReference>
<comment type="cofactor">
    <cofactor evidence="1 6">
        <name>FAD</name>
        <dbReference type="ChEBI" id="CHEBI:57692"/>
    </cofactor>
</comment>
<keyword evidence="4 6" id="KW-0274">FAD</keyword>
<evidence type="ECO:0000256" key="3">
    <source>
        <dbReference type="ARBA" id="ARBA00022630"/>
    </source>
</evidence>
<dbReference type="PROSITE" id="PS00073">
    <property type="entry name" value="ACYL_COA_DH_2"/>
    <property type="match status" value="1"/>
</dbReference>
<dbReference type="InterPro" id="IPR009100">
    <property type="entry name" value="AcylCoA_DH/oxidase_NM_dom_sf"/>
</dbReference>
<keyword evidence="3 6" id="KW-0285">Flavoprotein</keyword>
<dbReference type="AlphaFoldDB" id="A0AB39V054"/>
<dbReference type="InterPro" id="IPR006089">
    <property type="entry name" value="Acyl-CoA_DH_CS"/>
</dbReference>
<dbReference type="PANTHER" id="PTHR48083:SF6">
    <property type="entry name" value="ACYL-COA DEHYDROGENASE 6"/>
    <property type="match status" value="1"/>
</dbReference>
<dbReference type="InterPro" id="IPR006091">
    <property type="entry name" value="Acyl-CoA_Oxase/DH_mid-dom"/>
</dbReference>
<dbReference type="Pfam" id="PF02770">
    <property type="entry name" value="Acyl-CoA_dh_M"/>
    <property type="match status" value="1"/>
</dbReference>
<dbReference type="FunFam" id="1.20.140.10:FF:000001">
    <property type="entry name" value="Acyl-CoA dehydrogenase"/>
    <property type="match status" value="1"/>
</dbReference>
<evidence type="ECO:0000256" key="4">
    <source>
        <dbReference type="ARBA" id="ARBA00022827"/>
    </source>
</evidence>
<dbReference type="PIRSF" id="PIRSF016578">
    <property type="entry name" value="HsaA"/>
    <property type="match status" value="1"/>
</dbReference>
<dbReference type="RefSeq" id="WP_369602758.1">
    <property type="nucleotide sequence ID" value="NZ_CP154858.1"/>
</dbReference>
<dbReference type="KEGG" id="tcd:AAIA72_07365"/>
<feature type="domain" description="Acyl-CoA oxidase/dehydrogenase middle" evidence="8">
    <location>
        <begin position="122"/>
        <end position="217"/>
    </location>
</feature>
<dbReference type="FunFam" id="1.10.540.10:FF:000002">
    <property type="entry name" value="Acyl-CoA dehydrogenase FadE19"/>
    <property type="match status" value="1"/>
</dbReference>
<evidence type="ECO:0000256" key="1">
    <source>
        <dbReference type="ARBA" id="ARBA00001974"/>
    </source>
</evidence>
<dbReference type="SUPFAM" id="SSF56645">
    <property type="entry name" value="Acyl-CoA dehydrogenase NM domain-like"/>
    <property type="match status" value="1"/>
</dbReference>
<dbReference type="InterPro" id="IPR013786">
    <property type="entry name" value="AcylCoA_DH/ox_N"/>
</dbReference>
<dbReference type="InterPro" id="IPR009075">
    <property type="entry name" value="AcylCo_DH/oxidase_C"/>
</dbReference>
<dbReference type="Gene3D" id="1.20.140.10">
    <property type="entry name" value="Butyryl-CoA Dehydrogenase, subunit A, domain 3"/>
    <property type="match status" value="1"/>
</dbReference>
<feature type="domain" description="Acyl-CoA dehydrogenase/oxidase C-terminal" evidence="7">
    <location>
        <begin position="229"/>
        <end position="375"/>
    </location>
</feature>
<proteinExistence type="inferred from homology"/>
<organism evidence="10">
    <name type="scientific">Thermohahella caldifontis</name>
    <dbReference type="NCBI Taxonomy" id="3142973"/>
    <lineage>
        <taxon>Bacteria</taxon>
        <taxon>Pseudomonadati</taxon>
        <taxon>Pseudomonadota</taxon>
        <taxon>Gammaproteobacteria</taxon>
        <taxon>Oceanospirillales</taxon>
        <taxon>Hahellaceae</taxon>
        <taxon>Thermohahella</taxon>
    </lineage>
</organism>
<evidence type="ECO:0000259" key="8">
    <source>
        <dbReference type="Pfam" id="PF02770"/>
    </source>
</evidence>
<dbReference type="InterPro" id="IPR050741">
    <property type="entry name" value="Acyl-CoA_dehydrogenase"/>
</dbReference>
<evidence type="ECO:0000256" key="5">
    <source>
        <dbReference type="ARBA" id="ARBA00023002"/>
    </source>
</evidence>
<evidence type="ECO:0000256" key="2">
    <source>
        <dbReference type="ARBA" id="ARBA00009347"/>
    </source>
</evidence>
<dbReference type="Pfam" id="PF00441">
    <property type="entry name" value="Acyl-CoA_dh_1"/>
    <property type="match status" value="1"/>
</dbReference>
<name>A0AB39V054_9GAMM</name>
<dbReference type="GO" id="GO:0033539">
    <property type="term" value="P:fatty acid beta-oxidation using acyl-CoA dehydrogenase"/>
    <property type="evidence" value="ECO:0007669"/>
    <property type="project" value="TreeGrafter"/>
</dbReference>
<keyword evidence="5 6" id="KW-0560">Oxidoreductase</keyword>
<gene>
    <name evidence="10" type="ORF">AAIA72_07365</name>
</gene>
<evidence type="ECO:0000259" key="7">
    <source>
        <dbReference type="Pfam" id="PF00441"/>
    </source>
</evidence>
<dbReference type="GO" id="GO:0050660">
    <property type="term" value="F:flavin adenine dinucleotide binding"/>
    <property type="evidence" value="ECO:0007669"/>
    <property type="project" value="InterPro"/>
</dbReference>
<dbReference type="Gene3D" id="2.40.110.10">
    <property type="entry name" value="Butyryl-CoA Dehydrogenase, subunit A, domain 2"/>
    <property type="match status" value="1"/>
</dbReference>
<dbReference type="PROSITE" id="PS00072">
    <property type="entry name" value="ACYL_COA_DH_1"/>
    <property type="match status" value="1"/>
</dbReference>
<dbReference type="InterPro" id="IPR037069">
    <property type="entry name" value="AcylCoA_DH/ox_N_sf"/>
</dbReference>
<reference evidence="10" key="1">
    <citation type="submission" date="2024-05" db="EMBL/GenBank/DDBJ databases">
        <title>Genome sequencing of novel strain.</title>
        <authorList>
            <person name="Ganbat D."/>
            <person name="Ganbat S."/>
            <person name="Lee S.-J."/>
        </authorList>
    </citation>
    <scope>NUCLEOTIDE SEQUENCE</scope>
    <source>
        <strain evidence="10">SMD15-11</strain>
    </source>
</reference>
<protein>
    <submittedName>
        <fullName evidence="10">Acyl-CoA dehydrogenase family protein</fullName>
    </submittedName>
</protein>
<dbReference type="Pfam" id="PF02771">
    <property type="entry name" value="Acyl-CoA_dh_N"/>
    <property type="match status" value="1"/>
</dbReference>
<dbReference type="PANTHER" id="PTHR48083">
    <property type="entry name" value="MEDIUM-CHAIN SPECIFIC ACYL-COA DEHYDROGENASE, MITOCHONDRIAL-RELATED"/>
    <property type="match status" value="1"/>
</dbReference>
<dbReference type="GO" id="GO:0005737">
    <property type="term" value="C:cytoplasm"/>
    <property type="evidence" value="ECO:0007669"/>
    <property type="project" value="TreeGrafter"/>
</dbReference>
<dbReference type="FunFam" id="2.40.110.10:FF:000002">
    <property type="entry name" value="Acyl-CoA dehydrogenase fadE12"/>
    <property type="match status" value="1"/>
</dbReference>
<sequence>MIFTQEHNELRRTVRNFVENELNPHADEWEKAGEFPIHDVFRRMGELGLLGIHKPEQYGGMGLDYSYNMVAAEELGCCAAGGVALSIGVQTDMCTPALARFGSDELKEEFLAPAIRGEAVGCIGVSEPGAGSDVAGLKTTARSDGDDYIINGTKMWITNAPKADFMCLLANTSEGAPHKNKSLIIVPMNLPGIEVAPKLDKLGMRSSETAQVFFDDVRVPKRNRIGAEGMGFMIQMIQFQEERLWGASNIIRALERCVEQTIGYCRERETFGQPLINNQYIHFRLAELQTEIEALRALTYRACELYIHGKDVTQLASMAKLKAGRLGREVTDTCLQYWGGNGFMWDNPVSRAYRDVRLVSIGGGADEIMLGIICKLMGILPGKRKES</sequence>
<accession>A0AB39V054</accession>
<dbReference type="Gene3D" id="1.10.540.10">
    <property type="entry name" value="Acyl-CoA dehydrogenase/oxidase, N-terminal domain"/>
    <property type="match status" value="1"/>
</dbReference>
<comment type="similarity">
    <text evidence="2 6">Belongs to the acyl-CoA dehydrogenase family.</text>
</comment>
<evidence type="ECO:0000313" key="10">
    <source>
        <dbReference type="EMBL" id="XDT73778.1"/>
    </source>
</evidence>
<dbReference type="SUPFAM" id="SSF47203">
    <property type="entry name" value="Acyl-CoA dehydrogenase C-terminal domain-like"/>
    <property type="match status" value="1"/>
</dbReference>
<evidence type="ECO:0000259" key="9">
    <source>
        <dbReference type="Pfam" id="PF02771"/>
    </source>
</evidence>